<feature type="compositionally biased region" description="Polar residues" evidence="2">
    <location>
        <begin position="1299"/>
        <end position="1308"/>
    </location>
</feature>
<proteinExistence type="predicted"/>
<comment type="caution">
    <text evidence="3">The sequence shown here is derived from an EMBL/GenBank/DDBJ whole genome shotgun (WGS) entry which is preliminary data.</text>
</comment>
<gene>
    <name evidence="3" type="ORF">PV328_004592</name>
</gene>
<evidence type="ECO:0000313" key="3">
    <source>
        <dbReference type="EMBL" id="KAK0166145.1"/>
    </source>
</evidence>
<feature type="compositionally biased region" description="Low complexity" evidence="2">
    <location>
        <begin position="1092"/>
        <end position="1111"/>
    </location>
</feature>
<feature type="region of interest" description="Disordered" evidence="2">
    <location>
        <begin position="1080"/>
        <end position="1126"/>
    </location>
</feature>
<feature type="compositionally biased region" description="Basic and acidic residues" evidence="2">
    <location>
        <begin position="1048"/>
        <end position="1060"/>
    </location>
</feature>
<feature type="compositionally biased region" description="Basic and acidic residues" evidence="2">
    <location>
        <begin position="413"/>
        <end position="422"/>
    </location>
</feature>
<protein>
    <submittedName>
        <fullName evidence="3">Uncharacterized protein</fullName>
    </submittedName>
</protein>
<dbReference type="EMBL" id="JAQQBS010001422">
    <property type="protein sequence ID" value="KAK0166145.1"/>
    <property type="molecule type" value="Genomic_DNA"/>
</dbReference>
<feature type="region of interest" description="Disordered" evidence="2">
    <location>
        <begin position="1"/>
        <end position="30"/>
    </location>
</feature>
<feature type="compositionally biased region" description="Low complexity" evidence="2">
    <location>
        <begin position="1188"/>
        <end position="1206"/>
    </location>
</feature>
<dbReference type="InterPro" id="IPR036236">
    <property type="entry name" value="Znf_C2H2_sf"/>
</dbReference>
<dbReference type="SUPFAM" id="SSF57667">
    <property type="entry name" value="beta-beta-alpha zinc fingers"/>
    <property type="match status" value="1"/>
</dbReference>
<dbReference type="Proteomes" id="UP001168990">
    <property type="component" value="Unassembled WGS sequence"/>
</dbReference>
<feature type="compositionally biased region" description="Basic and acidic residues" evidence="2">
    <location>
        <begin position="9"/>
        <end position="30"/>
    </location>
</feature>
<keyword evidence="1" id="KW-0175">Coiled coil</keyword>
<feature type="region of interest" description="Disordered" evidence="2">
    <location>
        <begin position="1272"/>
        <end position="1329"/>
    </location>
</feature>
<feature type="compositionally biased region" description="Basic residues" evidence="2">
    <location>
        <begin position="379"/>
        <end position="388"/>
    </location>
</feature>
<sequence>MQNFDDLDIEGRHPSHLSEEEREKEDNDRKRLMRCSVTAEDGTLRPVYSRTDDGDIWCHICNIALFGAHKLQNHNTSSRHKIKLDEWPYPVSLWSKRDAIKSSNQGPIPIPDTLAPGEPVPPGMEDQMTRSTTIQVSLDRHQSSPLVGLEYLLELVDNDSCEPSYTCVLCDKRGDPRTVMAHITSYNHRITYLNRHFPTISRAITELPRTHNYKRGANEISVLVAKKIEEKFGRLHPQLVDKSQFEKNKIQYIKNVYQDYHFRETPELTFMEVYDVRWVTHFDEKMAEMNIDMKKDLALLEASFEEKPKKEEKIIDKAFPKKIEPDTTKSSMKIRILTKDKLQRKSEKDDKKTRPSDDTKSLSSLSSISSSPSPDRSRSRSRSRTRRVSTRELTTKYRHSKSYRHGRSRSRSRSTEQLRERDKWDKFREQIRRAEETLDRALKFHEKNPEKHPSYPDEWKKFWNRRYKELQAEGKDPSKHDFKPEWIEFWNKRMREMHNEQLAARKEEIRKRLELPEDKPPENPKWTSSSRNEKRIDKEDRHQSPKRSRHHIDSDDDVEYVGTKTIKPERLTRERDEYRERHERERDIARERDLAYAYSREKASSYRNYYPPPIIPRTAVPRPRHYSTYASMKEKSMSPTPKEDSLKEDLEIVGLLRLLTALEGQLGSLGPKIVTLLSRALAAEKAKPNSAEELLYDEEVSVLFETVKEKLKGQLFANMIEKMAIAATKSAIQNIAQLLHRAAEEKRKKEEEEEKRKKQALEMARSIASFSTRSLFSRTIDIPSMKSEPVSVPGVGSVDKVAIAQQIAAALIAQGRTNVSQDELETLINAVVGMAEASQRSDKPVTAANFVKSLTAANSQSIVSETVTPVTAPPLAPASAPPQIAPPPLVVTSVMPEKLHEPSPPPPPVHALIKNPIDSIEAHAKRMENLTDGDLKNLLQNFKELGTDEQHGLINFLKKLEASDPGRVEKLRAFVNLGSNTMQYNKPETPPSYNDIEEITIRQDRNVSPFSARKGGHNPIDDADHIKWKPKLDMFADDEEEEQKTKKKKDDDKTKGKLELSDDDDDYTFEDIYKAADKNVSENEKARKKTNSRSNSASRSWSQSRSRSRSPLSKKESSNANNGDPTAILNETKRLIANIMGDLPNKYVVKSHINPDNDKTNSSMTSDVMPPGSTPVSIPTLGYPHNYQQQSQQLQSQQQQQQQQQQHHQHQHLSYGNTMPPNQFTNYQQPPQQSFNNSGYMNNMPTNMVSPMNNMNNGYNYNQQSVTSYGAINQGQYGAPPPQSLQTNQYPQHLYGAPSQYNTTSSNAPPIGYPPQNQYGNYSQQQRFY</sequence>
<feature type="compositionally biased region" description="Basic and acidic residues" evidence="2">
    <location>
        <begin position="1019"/>
        <end position="1034"/>
    </location>
</feature>
<feature type="compositionally biased region" description="Basic and acidic residues" evidence="2">
    <location>
        <begin position="531"/>
        <end position="543"/>
    </location>
</feature>
<feature type="coiled-coil region" evidence="1">
    <location>
        <begin position="732"/>
        <end position="763"/>
    </location>
</feature>
<feature type="region of interest" description="Disordered" evidence="2">
    <location>
        <begin position="511"/>
        <end position="560"/>
    </location>
</feature>
<name>A0AA39FAU3_9HYME</name>
<accession>A0AA39FAU3</accession>
<reference evidence="3" key="1">
    <citation type="journal article" date="2023" name="bioRxiv">
        <title>Scaffold-level genome assemblies of two parasitoid biocontrol wasps reveal the parthenogenesis mechanism and an associated novel virus.</title>
        <authorList>
            <person name="Inwood S."/>
            <person name="Skelly J."/>
            <person name="Guhlin J."/>
            <person name="Harrop T."/>
            <person name="Goldson S."/>
            <person name="Dearden P."/>
        </authorList>
    </citation>
    <scope>NUCLEOTIDE SEQUENCE</scope>
    <source>
        <strain evidence="3">Irish</strain>
        <tissue evidence="3">Whole body</tissue>
    </source>
</reference>
<feature type="compositionally biased region" description="Polar residues" evidence="2">
    <location>
        <begin position="1315"/>
        <end position="1329"/>
    </location>
</feature>
<feature type="compositionally biased region" description="Basic and acidic residues" evidence="2">
    <location>
        <begin position="337"/>
        <end position="360"/>
    </location>
</feature>
<evidence type="ECO:0000256" key="2">
    <source>
        <dbReference type="SAM" id="MobiDB-lite"/>
    </source>
</evidence>
<feature type="region of interest" description="Disordered" evidence="2">
    <location>
        <begin position="1150"/>
        <end position="1243"/>
    </location>
</feature>
<reference evidence="3" key="2">
    <citation type="submission" date="2023-03" db="EMBL/GenBank/DDBJ databases">
        <authorList>
            <person name="Inwood S.N."/>
            <person name="Skelly J.G."/>
            <person name="Guhlin J."/>
            <person name="Harrop T.W.R."/>
            <person name="Goldson S.G."/>
            <person name="Dearden P.K."/>
        </authorList>
    </citation>
    <scope>NUCLEOTIDE SEQUENCE</scope>
    <source>
        <strain evidence="3">Irish</strain>
        <tissue evidence="3">Whole body</tissue>
    </source>
</reference>
<evidence type="ECO:0000256" key="1">
    <source>
        <dbReference type="SAM" id="Coils"/>
    </source>
</evidence>
<feature type="region of interest" description="Disordered" evidence="2">
    <location>
        <begin position="1004"/>
        <end position="1061"/>
    </location>
</feature>
<feature type="compositionally biased region" description="Basic residues" evidence="2">
    <location>
        <begin position="396"/>
        <end position="412"/>
    </location>
</feature>
<evidence type="ECO:0000313" key="4">
    <source>
        <dbReference type="Proteomes" id="UP001168990"/>
    </source>
</evidence>
<feature type="compositionally biased region" description="Low complexity" evidence="2">
    <location>
        <begin position="361"/>
        <end position="374"/>
    </location>
</feature>
<feature type="region of interest" description="Disordered" evidence="2">
    <location>
        <begin position="326"/>
        <end position="422"/>
    </location>
</feature>
<keyword evidence="4" id="KW-1185">Reference proteome</keyword>
<feature type="compositionally biased region" description="Basic and acidic residues" evidence="2">
    <location>
        <begin position="511"/>
        <end position="522"/>
    </location>
</feature>
<feature type="compositionally biased region" description="Polar residues" evidence="2">
    <location>
        <begin position="1215"/>
        <end position="1243"/>
    </location>
</feature>
<organism evidence="3 4">
    <name type="scientific">Microctonus aethiopoides</name>
    <dbReference type="NCBI Taxonomy" id="144406"/>
    <lineage>
        <taxon>Eukaryota</taxon>
        <taxon>Metazoa</taxon>
        <taxon>Ecdysozoa</taxon>
        <taxon>Arthropoda</taxon>
        <taxon>Hexapoda</taxon>
        <taxon>Insecta</taxon>
        <taxon>Pterygota</taxon>
        <taxon>Neoptera</taxon>
        <taxon>Endopterygota</taxon>
        <taxon>Hymenoptera</taxon>
        <taxon>Apocrita</taxon>
        <taxon>Ichneumonoidea</taxon>
        <taxon>Braconidae</taxon>
        <taxon>Euphorinae</taxon>
        <taxon>Microctonus</taxon>
    </lineage>
</organism>